<keyword evidence="4" id="KW-0548">Nucleotidyltransferase</keyword>
<evidence type="ECO:0000259" key="9">
    <source>
        <dbReference type="Pfam" id="PF03175"/>
    </source>
</evidence>
<dbReference type="GeneID" id="80402560"/>
<dbReference type="InterPro" id="IPR023211">
    <property type="entry name" value="DNA_pol_palm_dom_sf"/>
</dbReference>
<dbReference type="Gene3D" id="3.30.420.10">
    <property type="entry name" value="Ribonuclease H-like superfamily/Ribonuclease H"/>
    <property type="match status" value="1"/>
</dbReference>
<dbReference type="GO" id="GO:0008408">
    <property type="term" value="F:3'-5' exonuclease activity"/>
    <property type="evidence" value="ECO:0007669"/>
    <property type="project" value="InterPro"/>
</dbReference>
<dbReference type="Gene3D" id="3.90.1600.10">
    <property type="entry name" value="Palm domain of DNA polymerase"/>
    <property type="match status" value="1"/>
</dbReference>
<dbReference type="KEGG" id="vg:80402560"/>
<evidence type="ECO:0000256" key="7">
    <source>
        <dbReference type="ARBA" id="ARBA00023125"/>
    </source>
</evidence>
<evidence type="ECO:0000256" key="6">
    <source>
        <dbReference type="ARBA" id="ARBA00022932"/>
    </source>
</evidence>
<keyword evidence="6" id="KW-0239">DNA-directed DNA polymerase</keyword>
<evidence type="ECO:0000256" key="3">
    <source>
        <dbReference type="ARBA" id="ARBA00022679"/>
    </source>
</evidence>
<evidence type="ECO:0000256" key="8">
    <source>
        <dbReference type="ARBA" id="ARBA00049244"/>
    </source>
</evidence>
<name>A0A514K2T2_9VIRU</name>
<dbReference type="InterPro" id="IPR036397">
    <property type="entry name" value="RNaseH_sf"/>
</dbReference>
<keyword evidence="5" id="KW-0235">DNA replication</keyword>
<feature type="domain" description="DNA-directed DNA polymerase family B mitochondria/virus" evidence="9">
    <location>
        <begin position="105"/>
        <end position="455"/>
    </location>
</feature>
<evidence type="ECO:0000256" key="5">
    <source>
        <dbReference type="ARBA" id="ARBA00022705"/>
    </source>
</evidence>
<dbReference type="InterPro" id="IPR004868">
    <property type="entry name" value="DNA-dir_DNA_pol_B_mt/vir"/>
</dbReference>
<keyword evidence="7" id="KW-0238">DNA-binding</keyword>
<comment type="similarity">
    <text evidence="1">Belongs to the DNA polymerase type-B family.</text>
</comment>
<dbReference type="RefSeq" id="YP_010772833.1">
    <property type="nucleotide sequence ID" value="NC_074656.1"/>
</dbReference>
<dbReference type="InterPro" id="IPR043502">
    <property type="entry name" value="DNA/RNA_pol_sf"/>
</dbReference>
<dbReference type="InterPro" id="IPR012337">
    <property type="entry name" value="RNaseH-like_sf"/>
</dbReference>
<organism evidence="10">
    <name type="scientific">Nitrosopumilus spindle-shaped virus</name>
    <dbReference type="NCBI Taxonomy" id="2508184"/>
    <lineage>
        <taxon>Viruses</taxon>
        <taxon>Viruses incertae sedis</taxon>
        <taxon>Thaspiviridae</taxon>
        <taxon>Nitmarvirus</taxon>
        <taxon>Nitmarvirus maris</taxon>
        <taxon>Nitmarvirus NSV1</taxon>
    </lineage>
</organism>
<dbReference type="Pfam" id="PF03175">
    <property type="entry name" value="DNA_pol_B_2"/>
    <property type="match status" value="1"/>
</dbReference>
<dbReference type="GO" id="GO:0000166">
    <property type="term" value="F:nucleotide binding"/>
    <property type="evidence" value="ECO:0007669"/>
    <property type="project" value="InterPro"/>
</dbReference>
<evidence type="ECO:0000256" key="1">
    <source>
        <dbReference type="ARBA" id="ARBA00005755"/>
    </source>
</evidence>
<accession>A0A514K2T2</accession>
<keyword evidence="3" id="KW-0808">Transferase</keyword>
<protein>
    <recommendedName>
        <fullName evidence="2">DNA-directed DNA polymerase</fullName>
        <ecNumber evidence="2">2.7.7.7</ecNumber>
    </recommendedName>
</protein>
<evidence type="ECO:0000313" key="10">
    <source>
        <dbReference type="EMBL" id="QDI73941.1"/>
    </source>
</evidence>
<dbReference type="GO" id="GO:0003677">
    <property type="term" value="F:DNA binding"/>
    <property type="evidence" value="ECO:0007669"/>
    <property type="project" value="UniProtKB-KW"/>
</dbReference>
<dbReference type="GO" id="GO:0003887">
    <property type="term" value="F:DNA-directed DNA polymerase activity"/>
    <property type="evidence" value="ECO:0007669"/>
    <property type="project" value="UniProtKB-KW"/>
</dbReference>
<evidence type="ECO:0000256" key="2">
    <source>
        <dbReference type="ARBA" id="ARBA00012417"/>
    </source>
</evidence>
<dbReference type="SUPFAM" id="SSF53098">
    <property type="entry name" value="Ribonuclease H-like"/>
    <property type="match status" value="1"/>
</dbReference>
<dbReference type="SUPFAM" id="SSF56672">
    <property type="entry name" value="DNA/RNA polymerases"/>
    <property type="match status" value="1"/>
</dbReference>
<dbReference type="GO" id="GO:0006260">
    <property type="term" value="P:DNA replication"/>
    <property type="evidence" value="ECO:0007669"/>
    <property type="project" value="UniProtKB-KW"/>
</dbReference>
<evidence type="ECO:0000256" key="4">
    <source>
        <dbReference type="ARBA" id="ARBA00022695"/>
    </source>
</evidence>
<dbReference type="EC" id="2.7.7.7" evidence="2"/>
<dbReference type="EMBL" id="MK570054">
    <property type="protein sequence ID" value="QDI73941.1"/>
    <property type="molecule type" value="Genomic_DNA"/>
</dbReference>
<reference evidence="10" key="1">
    <citation type="submission" date="2019-02" db="EMBL/GenBank/DDBJ databases">
        <title>Spindle-shaped viruses infect a marine ammonia-oxidizing thaumarchaeon.</title>
        <authorList>
            <person name="Kim J.-G."/>
            <person name="Kim S.-J."/>
            <person name="Rhee S.-K."/>
        </authorList>
    </citation>
    <scope>NUCLEOTIDE SEQUENCE [LARGE SCALE GENOMIC DNA]</scope>
    <source>
        <strain evidence="10">NSV3</strain>
    </source>
</reference>
<proteinExistence type="inferred from homology"/>
<comment type="catalytic activity">
    <reaction evidence="8">
        <text>DNA(n) + a 2'-deoxyribonucleoside 5'-triphosphate = DNA(n+1) + diphosphate</text>
        <dbReference type="Rhea" id="RHEA:22508"/>
        <dbReference type="Rhea" id="RHEA-COMP:17339"/>
        <dbReference type="Rhea" id="RHEA-COMP:17340"/>
        <dbReference type="ChEBI" id="CHEBI:33019"/>
        <dbReference type="ChEBI" id="CHEBI:61560"/>
        <dbReference type="ChEBI" id="CHEBI:173112"/>
        <dbReference type="EC" id="2.7.7.7"/>
    </reaction>
</comment>
<sequence>MQQAQTKVIPFSHSKWKKELRQWLDPKWKKKGMLLPQGLEFNHLDPKLMSTPPNFVGIDTETFAENGNMICLSNSKNNDTLYGSVDKLPTIFDVFRYLKRLKTTKNTYFVAWNLKFDASVLLKCMDKSILTKFYYGIEDEKYQIKINDLTITYLHKKCLTFQYKTNVVKIYDAMQFFMGAGEGGKSSLDAIAKVYLGEQKQYKGKYQDKKFPSKLTKKELEEIVEYCQLDCTLTEKLMDIWVDAFYKNFNFYPNAFYSAGYLTSQLFKTKLKSFPSFRKIPFPVQSLAYECYFGGRFEIMERGKLSNIHHYDINSAYPYAMTLLPDFDNGKWIKITSMEKFQKYKKYVGFYRIQVKSNERNVSPFLFRGFNGQVYAPRGEFITFTTSFEIVSSENYDVEIKEIIGYAFIPKSKVKTKFNRLIESMYEARLKQKNPGQKYVYKVLVNSGYGKFAQNKPAPKNLFNPVYCAAITGKCRSMLLDAAKDNKEDIVMFATDGVFSKKKLKLPTPKKKVLGAWDYEFHPDMLLVMAGIYSVNNKENKKLKTKSRGFSLRHFDPSTNKEMHFDLGDYKLMLDNGKYFYEIYNMKPVAISQAVIQHKYSKDDIGKMEYVRKEIDLNGDHKRIWNDELVDVYGHNTSSTLII</sequence>